<keyword evidence="11" id="KW-1185">Reference proteome</keyword>
<feature type="transmembrane region" description="Helical" evidence="9">
    <location>
        <begin position="241"/>
        <end position="261"/>
    </location>
</feature>
<dbReference type="OrthoDB" id="8724017at2759"/>
<evidence type="ECO:0000313" key="11">
    <source>
        <dbReference type="Proteomes" id="UP000694397"/>
    </source>
</evidence>
<feature type="transmembrane region" description="Helical" evidence="9">
    <location>
        <begin position="12"/>
        <end position="33"/>
    </location>
</feature>
<dbReference type="Proteomes" id="UP000694397">
    <property type="component" value="Chromosome 12"/>
</dbReference>
<keyword evidence="2" id="KW-0716">Sensory transduction</keyword>
<feature type="transmembrane region" description="Helical" evidence="9">
    <location>
        <begin position="102"/>
        <end position="125"/>
    </location>
</feature>
<evidence type="ECO:0000256" key="8">
    <source>
        <dbReference type="ARBA" id="ARBA00023224"/>
    </source>
</evidence>
<dbReference type="Ensembl" id="ENSSFOT00015027729.2">
    <property type="protein sequence ID" value="ENSSFOP00015027419.2"/>
    <property type="gene ID" value="ENSSFOG00015017617.2"/>
</dbReference>
<reference evidence="10 11" key="1">
    <citation type="submission" date="2019-04" db="EMBL/GenBank/DDBJ databases">
        <authorList>
            <consortium name="Wellcome Sanger Institute Data Sharing"/>
        </authorList>
    </citation>
    <scope>NUCLEOTIDE SEQUENCE [LARGE SCALE GENOMIC DNA]</scope>
</reference>
<evidence type="ECO:0000256" key="2">
    <source>
        <dbReference type="ARBA" id="ARBA00022606"/>
    </source>
</evidence>
<keyword evidence="5" id="KW-0297">G-protein coupled receptor</keyword>
<reference evidence="10" key="2">
    <citation type="submission" date="2025-08" db="UniProtKB">
        <authorList>
            <consortium name="Ensembl"/>
        </authorList>
    </citation>
    <scope>IDENTIFICATION</scope>
</reference>
<name>A0A8C9SA04_SCLFO</name>
<evidence type="ECO:0008006" key="12">
    <source>
        <dbReference type="Google" id="ProtNLM"/>
    </source>
</evidence>
<dbReference type="PANTHER" id="PTHR11394:SF137">
    <property type="entry name" value="C-X-C CHEMOKINE RECEPTOR TYPE 3 ISOFORM X1-RELATED"/>
    <property type="match status" value="1"/>
</dbReference>
<dbReference type="GO" id="GO:0016020">
    <property type="term" value="C:membrane"/>
    <property type="evidence" value="ECO:0007669"/>
    <property type="project" value="UniProtKB-SubCell"/>
</dbReference>
<dbReference type="PANTHER" id="PTHR11394">
    <property type="entry name" value="TASTE RECEPTOR TYPE 2"/>
    <property type="match status" value="1"/>
</dbReference>
<evidence type="ECO:0000256" key="5">
    <source>
        <dbReference type="ARBA" id="ARBA00023040"/>
    </source>
</evidence>
<keyword evidence="7" id="KW-0675">Receptor</keyword>
<sequence>IILFLHAITNTWRVSSAIILLCKVVVMETITYLVLNWPLSVAGVLLNIFFGFCLLSPKGEAPKQPLKELLISTVFCNVALQITVIMHLLSTLYPPYETLDTVLYFFTGYSTTTSMSSCVWLSVFYHTKIVPSQRTFFTWVKRNIKTVVYCGLVVDRIFLLAEVIFSTIFDVSVNTVSNCTVTASYMVKINFAFHFFFLAYMLFFVGTMSLSWGSNLVYLCRNMKRIEMSGSPFSSGLRSQMRVTITGIIQTVLHLFCSLYLLLEWFNFIQDDLRYRNIRTVFLFFSFGTTVNFGLSQTLIRNRAAGVFNKAFQLNRK</sequence>
<keyword evidence="6 9" id="KW-0472">Membrane</keyword>
<keyword evidence="4 9" id="KW-1133">Transmembrane helix</keyword>
<evidence type="ECO:0000256" key="7">
    <source>
        <dbReference type="ARBA" id="ARBA00023170"/>
    </source>
</evidence>
<protein>
    <recommendedName>
        <fullName evidence="12">Taste receptor type 2</fullName>
    </recommendedName>
</protein>
<dbReference type="AlphaFoldDB" id="A0A8C9SA04"/>
<feature type="transmembrane region" description="Helical" evidence="9">
    <location>
        <begin position="281"/>
        <end position="300"/>
    </location>
</feature>
<dbReference type="GO" id="GO:0004930">
    <property type="term" value="F:G protein-coupled receptor activity"/>
    <property type="evidence" value="ECO:0007669"/>
    <property type="project" value="UniProtKB-KW"/>
</dbReference>
<feature type="transmembrane region" description="Helical" evidence="9">
    <location>
        <begin position="69"/>
        <end position="90"/>
    </location>
</feature>
<comment type="subcellular location">
    <subcellularLocation>
        <location evidence="1">Membrane</location>
        <topology evidence="1">Multi-pass membrane protein</topology>
    </subcellularLocation>
</comment>
<evidence type="ECO:0000256" key="6">
    <source>
        <dbReference type="ARBA" id="ARBA00023136"/>
    </source>
</evidence>
<proteinExistence type="predicted"/>
<feature type="transmembrane region" description="Helical" evidence="9">
    <location>
        <begin position="189"/>
        <end position="220"/>
    </location>
</feature>
<organism evidence="10 11">
    <name type="scientific">Scleropages formosus</name>
    <name type="common">Asian bonytongue</name>
    <name type="synonym">Osteoglossum formosum</name>
    <dbReference type="NCBI Taxonomy" id="113540"/>
    <lineage>
        <taxon>Eukaryota</taxon>
        <taxon>Metazoa</taxon>
        <taxon>Chordata</taxon>
        <taxon>Craniata</taxon>
        <taxon>Vertebrata</taxon>
        <taxon>Euteleostomi</taxon>
        <taxon>Actinopterygii</taxon>
        <taxon>Neopterygii</taxon>
        <taxon>Teleostei</taxon>
        <taxon>Osteoglossocephala</taxon>
        <taxon>Osteoglossomorpha</taxon>
        <taxon>Osteoglossiformes</taxon>
        <taxon>Osteoglossidae</taxon>
        <taxon>Scleropages</taxon>
    </lineage>
</organism>
<reference evidence="10" key="3">
    <citation type="submission" date="2025-09" db="UniProtKB">
        <authorList>
            <consortium name="Ensembl"/>
        </authorList>
    </citation>
    <scope>IDENTIFICATION</scope>
</reference>
<evidence type="ECO:0000256" key="4">
    <source>
        <dbReference type="ARBA" id="ARBA00022989"/>
    </source>
</evidence>
<evidence type="ECO:0000313" key="10">
    <source>
        <dbReference type="Ensembl" id="ENSSFOP00015027419.2"/>
    </source>
</evidence>
<feature type="transmembrane region" description="Helical" evidence="9">
    <location>
        <begin position="39"/>
        <end position="57"/>
    </location>
</feature>
<keyword evidence="3 9" id="KW-0812">Transmembrane</keyword>
<feature type="transmembrane region" description="Helical" evidence="9">
    <location>
        <begin position="146"/>
        <end position="169"/>
    </location>
</feature>
<keyword evidence="8" id="KW-0807">Transducer</keyword>
<evidence type="ECO:0000256" key="9">
    <source>
        <dbReference type="SAM" id="Phobius"/>
    </source>
</evidence>
<dbReference type="GeneTree" id="ENSGT00530000065251"/>
<evidence type="ECO:0000256" key="3">
    <source>
        <dbReference type="ARBA" id="ARBA00022692"/>
    </source>
</evidence>
<evidence type="ECO:0000256" key="1">
    <source>
        <dbReference type="ARBA" id="ARBA00004141"/>
    </source>
</evidence>
<accession>A0A8C9SA04</accession>